<sequence length="319" mass="36404">MATRLPADVMETEVKRRLGPHVQRRGDGFTEAESMGMLQLVRSHWREGWDVVAQLHNQQFSKHNRSPDSLKKKFSRLYRSNVPLRGAKNYQAIAFAHVVHKEMVEGLTPAPEAAAVASSVHDEPMERSAFHSPQDQERAQEGGGTESENSWTDTTVEAPPVTAASVAPTSVASAVPAAPSCAAVVGASRPRSRTARPSSEWKAGTAAAVFTADAHPLPSDDLLTSVLKVILRSQYQRDLDREEERIRRVEERQRRREEAEQRRQEEEQRRDEERDERRRRSEERAEERDENRRRYEQFMQMMMLLVGKKDTAQHRDTDC</sequence>
<dbReference type="EnsemblProtists" id="HpaT805138">
    <property type="protein sequence ID" value="HpaP805138"/>
    <property type="gene ID" value="HpaG805138"/>
</dbReference>
<dbReference type="OMA" id="TEAESMG"/>
<dbReference type="Proteomes" id="UP000011713">
    <property type="component" value="Unassembled WGS sequence"/>
</dbReference>
<evidence type="ECO:0000313" key="3">
    <source>
        <dbReference type="Proteomes" id="UP000011713"/>
    </source>
</evidence>
<feature type="region of interest" description="Disordered" evidence="1">
    <location>
        <begin position="250"/>
        <end position="294"/>
    </location>
</feature>
<dbReference type="eggNOG" id="ENOG502SJZS">
    <property type="taxonomic scope" value="Eukaryota"/>
</dbReference>
<organism evidence="2 3">
    <name type="scientific">Hyaloperonospora arabidopsidis (strain Emoy2)</name>
    <name type="common">Downy mildew agent</name>
    <name type="synonym">Peronospora arabidopsidis</name>
    <dbReference type="NCBI Taxonomy" id="559515"/>
    <lineage>
        <taxon>Eukaryota</taxon>
        <taxon>Sar</taxon>
        <taxon>Stramenopiles</taxon>
        <taxon>Oomycota</taxon>
        <taxon>Peronosporomycetes</taxon>
        <taxon>Peronosporales</taxon>
        <taxon>Peronosporaceae</taxon>
        <taxon>Hyaloperonospora</taxon>
    </lineage>
</organism>
<protein>
    <submittedName>
        <fullName evidence="2">Uncharacterized protein</fullName>
    </submittedName>
</protein>
<feature type="compositionally biased region" description="Basic and acidic residues" evidence="1">
    <location>
        <begin position="120"/>
        <end position="140"/>
    </location>
</feature>
<evidence type="ECO:0000313" key="2">
    <source>
        <dbReference type="EnsemblProtists" id="HpaP805138"/>
    </source>
</evidence>
<reference evidence="2" key="2">
    <citation type="submission" date="2015-06" db="UniProtKB">
        <authorList>
            <consortium name="EnsemblProtists"/>
        </authorList>
    </citation>
    <scope>IDENTIFICATION</scope>
    <source>
        <strain evidence="2">Emoy2</strain>
    </source>
</reference>
<name>M4BFR8_HYAAE</name>
<reference evidence="3" key="1">
    <citation type="journal article" date="2010" name="Science">
        <title>Signatures of adaptation to obligate biotrophy in the Hyaloperonospora arabidopsidis genome.</title>
        <authorList>
            <person name="Baxter L."/>
            <person name="Tripathy S."/>
            <person name="Ishaque N."/>
            <person name="Boot N."/>
            <person name="Cabral A."/>
            <person name="Kemen E."/>
            <person name="Thines M."/>
            <person name="Ah-Fong A."/>
            <person name="Anderson R."/>
            <person name="Badejoko W."/>
            <person name="Bittner-Eddy P."/>
            <person name="Boore J.L."/>
            <person name="Chibucos M.C."/>
            <person name="Coates M."/>
            <person name="Dehal P."/>
            <person name="Delehaunty K."/>
            <person name="Dong S."/>
            <person name="Downton P."/>
            <person name="Dumas B."/>
            <person name="Fabro G."/>
            <person name="Fronick C."/>
            <person name="Fuerstenberg S.I."/>
            <person name="Fulton L."/>
            <person name="Gaulin E."/>
            <person name="Govers F."/>
            <person name="Hughes L."/>
            <person name="Humphray S."/>
            <person name="Jiang R.H."/>
            <person name="Judelson H."/>
            <person name="Kamoun S."/>
            <person name="Kyung K."/>
            <person name="Meijer H."/>
            <person name="Minx P."/>
            <person name="Morris P."/>
            <person name="Nelson J."/>
            <person name="Phuntumart V."/>
            <person name="Qutob D."/>
            <person name="Rehmany A."/>
            <person name="Rougon-Cardoso A."/>
            <person name="Ryden P."/>
            <person name="Torto-Alalibo T."/>
            <person name="Studholme D."/>
            <person name="Wang Y."/>
            <person name="Win J."/>
            <person name="Wood J."/>
            <person name="Clifton S.W."/>
            <person name="Rogers J."/>
            <person name="Van den Ackerveken G."/>
            <person name="Jones J.D."/>
            <person name="McDowell J.M."/>
            <person name="Beynon J."/>
            <person name="Tyler B.M."/>
        </authorList>
    </citation>
    <scope>NUCLEOTIDE SEQUENCE [LARGE SCALE GENOMIC DNA]</scope>
    <source>
        <strain evidence="3">Emoy2</strain>
    </source>
</reference>
<keyword evidence="3" id="KW-1185">Reference proteome</keyword>
<feature type="region of interest" description="Disordered" evidence="1">
    <location>
        <begin position="173"/>
        <end position="201"/>
    </location>
</feature>
<dbReference type="HOGENOM" id="CLU_889881_0_0_1"/>
<accession>M4BFR8</accession>
<evidence type="ECO:0000256" key="1">
    <source>
        <dbReference type="SAM" id="MobiDB-lite"/>
    </source>
</evidence>
<proteinExistence type="predicted"/>
<dbReference type="InParanoid" id="M4BFR8"/>
<dbReference type="EMBL" id="JH598211">
    <property type="status" value="NOT_ANNOTATED_CDS"/>
    <property type="molecule type" value="Genomic_DNA"/>
</dbReference>
<feature type="region of interest" description="Disordered" evidence="1">
    <location>
        <begin position="114"/>
        <end position="153"/>
    </location>
</feature>
<dbReference type="VEuPathDB" id="FungiDB:HpaG805138"/>
<dbReference type="STRING" id="559515.M4BFR8"/>
<dbReference type="AlphaFoldDB" id="M4BFR8"/>